<reference evidence="4 5" key="1">
    <citation type="submission" date="2019-07" db="EMBL/GenBank/DDBJ databases">
        <title>Genomic Encyclopedia of Archaeal and Bacterial Type Strains, Phase II (KMG-II): from individual species to whole genera.</title>
        <authorList>
            <person name="Goeker M."/>
        </authorList>
    </citation>
    <scope>NUCLEOTIDE SEQUENCE [LARGE SCALE GENOMIC DNA]</scope>
    <source>
        <strain evidence="4 5">DSM 46842</strain>
    </source>
</reference>
<dbReference type="InterPro" id="IPR006115">
    <property type="entry name" value="6PGDH_NADP-bd"/>
</dbReference>
<name>A0A5S5CPN9_9ACTN</name>
<dbReference type="Pfam" id="PF09130">
    <property type="entry name" value="DUF1932"/>
    <property type="match status" value="1"/>
</dbReference>
<dbReference type="InterPro" id="IPR015814">
    <property type="entry name" value="Pgluconate_DH_NAD-bd_C"/>
</dbReference>
<evidence type="ECO:0000313" key="4">
    <source>
        <dbReference type="EMBL" id="TYP82935.1"/>
    </source>
</evidence>
<dbReference type="AlphaFoldDB" id="A0A5S5CPN9"/>
<evidence type="ECO:0000256" key="1">
    <source>
        <dbReference type="SAM" id="MobiDB-lite"/>
    </source>
</evidence>
<comment type="caution">
    <text evidence="4">The sequence shown here is derived from an EMBL/GenBank/DDBJ whole genome shotgun (WGS) entry which is preliminary data.</text>
</comment>
<proteinExistence type="predicted"/>
<evidence type="ECO:0000259" key="2">
    <source>
        <dbReference type="Pfam" id="PF03446"/>
    </source>
</evidence>
<dbReference type="EMBL" id="VNHW01000017">
    <property type="protein sequence ID" value="TYP82935.1"/>
    <property type="molecule type" value="Genomic_DNA"/>
</dbReference>
<dbReference type="Pfam" id="PF03446">
    <property type="entry name" value="NAD_binding_2"/>
    <property type="match status" value="1"/>
</dbReference>
<feature type="domain" description="6-phosphogluconate dehydrogenase NADP-binding" evidence="2">
    <location>
        <begin position="6"/>
        <end position="132"/>
    </location>
</feature>
<feature type="domain" description="Phosphogluconate dehydrogenase NAD-binding putative C-terminal" evidence="3">
    <location>
        <begin position="192"/>
        <end position="262"/>
    </location>
</feature>
<dbReference type="InterPro" id="IPR036291">
    <property type="entry name" value="NAD(P)-bd_dom_sf"/>
</dbReference>
<protein>
    <submittedName>
        <fullName evidence="4">3-hydroxyisobutyrate dehydrogenase-like beta-hydroxyacid dehydrogenase</fullName>
    </submittedName>
</protein>
<feature type="compositionally biased region" description="Low complexity" evidence="1">
    <location>
        <begin position="299"/>
        <end position="310"/>
    </location>
</feature>
<dbReference type="SUPFAM" id="SSF51735">
    <property type="entry name" value="NAD(P)-binding Rossmann-fold domains"/>
    <property type="match status" value="1"/>
</dbReference>
<dbReference type="Gene3D" id="1.10.1040.10">
    <property type="entry name" value="N-(1-d-carboxylethyl)-l-norvaline Dehydrogenase, domain 2"/>
    <property type="match status" value="1"/>
</dbReference>
<dbReference type="InterPro" id="IPR013328">
    <property type="entry name" value="6PGD_dom2"/>
</dbReference>
<sequence length="329" mass="32781">MTSRWGLLGFGEAGRVIGGAVAAAGVDLLVHDRALADPDRGPAVRAAIAAAGATAADDVAALADREVVLSLVTPATAVAAAAGFAPHAGDDVLYLDLNSTEPAAKREVAAALAGVRVVDGVMTGGGITLDGAAIPISLAGPDAAEAAGLLGRLGFTASVVGSEVGGAAALKMLRTVVVKGMEGLWVEALLAAQELDVVEPLIAMVEETLDRYPTRDFATMLVTTHVAHAGRRAVEVRMARDTVAATGVPPLLSGGLVQRHERSARGVAAAGRVPGDLPPSLTAALEVLRDLPGDPDPGDLPGDPDLGDLPGDPDPGDLPGDPAPGALPG</sequence>
<dbReference type="RefSeq" id="WP_243737841.1">
    <property type="nucleotide sequence ID" value="NZ_VNHW01000017.1"/>
</dbReference>
<keyword evidence="5" id="KW-1185">Reference proteome</keyword>
<gene>
    <name evidence="4" type="ORF">BD833_11767</name>
</gene>
<dbReference type="InterPro" id="IPR008927">
    <property type="entry name" value="6-PGluconate_DH-like_C_sf"/>
</dbReference>
<organism evidence="4 5">
    <name type="scientific">Blastococcus xanthinilyticus</name>
    <dbReference type="NCBI Taxonomy" id="1564164"/>
    <lineage>
        <taxon>Bacteria</taxon>
        <taxon>Bacillati</taxon>
        <taxon>Actinomycetota</taxon>
        <taxon>Actinomycetes</taxon>
        <taxon>Geodermatophilales</taxon>
        <taxon>Geodermatophilaceae</taxon>
        <taxon>Blastococcus</taxon>
    </lineage>
</organism>
<evidence type="ECO:0000313" key="5">
    <source>
        <dbReference type="Proteomes" id="UP000322499"/>
    </source>
</evidence>
<accession>A0A5S5CPN9</accession>
<dbReference type="SUPFAM" id="SSF48179">
    <property type="entry name" value="6-phosphogluconate dehydrogenase C-terminal domain-like"/>
    <property type="match status" value="1"/>
</dbReference>
<feature type="region of interest" description="Disordered" evidence="1">
    <location>
        <begin position="288"/>
        <end position="329"/>
    </location>
</feature>
<evidence type="ECO:0000259" key="3">
    <source>
        <dbReference type="Pfam" id="PF09130"/>
    </source>
</evidence>
<dbReference type="Gene3D" id="3.40.50.720">
    <property type="entry name" value="NAD(P)-binding Rossmann-like Domain"/>
    <property type="match status" value="1"/>
</dbReference>
<dbReference type="Proteomes" id="UP000322499">
    <property type="component" value="Unassembled WGS sequence"/>
</dbReference>